<name>A0A8J2BVH1_9BACT</name>
<sequence length="77" mass="8641">MARKRANFLCKGGPSGQGLPCVCRDETPLWCWIKPAGSFDATVMSQLQRELESVEAFNEWSQYRTQSLPGNRITGFS</sequence>
<proteinExistence type="predicted"/>
<evidence type="ECO:0000313" key="1">
    <source>
        <dbReference type="EMBL" id="CAF0702334.1"/>
    </source>
</evidence>
<reference evidence="1" key="1">
    <citation type="submission" date="2021-02" db="EMBL/GenBank/DDBJ databases">
        <authorList>
            <person name="Cremers G."/>
            <person name="Picone N."/>
        </authorList>
    </citation>
    <scope>NUCLEOTIDE SEQUENCE</scope>
    <source>
        <strain evidence="1">PQ17</strain>
    </source>
</reference>
<accession>A0A8J2BVH1</accession>
<organism evidence="1 2">
    <name type="scientific">Candidatus Methylacidithermus pantelleriae</name>
    <dbReference type="NCBI Taxonomy" id="2744239"/>
    <lineage>
        <taxon>Bacteria</taxon>
        <taxon>Pseudomonadati</taxon>
        <taxon>Verrucomicrobiota</taxon>
        <taxon>Methylacidiphilae</taxon>
        <taxon>Methylacidiphilales</taxon>
        <taxon>Methylacidiphilaceae</taxon>
        <taxon>Candidatus Methylacidithermus</taxon>
    </lineage>
</organism>
<gene>
    <name evidence="1" type="ORF">MPNT_50040</name>
</gene>
<dbReference type="AlphaFoldDB" id="A0A8J2BVH1"/>
<comment type="caution">
    <text evidence="1">The sequence shown here is derived from an EMBL/GenBank/DDBJ whole genome shotgun (WGS) entry which is preliminary data.</text>
</comment>
<protein>
    <submittedName>
        <fullName evidence="1">Uncharacterized protein</fullName>
    </submittedName>
</protein>
<keyword evidence="2" id="KW-1185">Reference proteome</keyword>
<dbReference type="Proteomes" id="UP000663859">
    <property type="component" value="Unassembled WGS sequence"/>
</dbReference>
<evidence type="ECO:0000313" key="2">
    <source>
        <dbReference type="Proteomes" id="UP000663859"/>
    </source>
</evidence>
<dbReference type="EMBL" id="CAJNOB010000045">
    <property type="protein sequence ID" value="CAF0702334.1"/>
    <property type="molecule type" value="Genomic_DNA"/>
</dbReference>